<dbReference type="PANTHER" id="PTHR47861">
    <property type="entry name" value="FKBP-TYPE PEPTIDYL-PROLYL CIS-TRANS ISOMERASE SLYD"/>
    <property type="match status" value="1"/>
</dbReference>
<sequence length="172" mass="19013">MTSFTNTPQNMNPILPNEEIRITHGSHVELHFEVSLPNGTVIDSTFDRAEPVSLTIGDESLLAGFEQVLINLKAGDTRTAHLPPDQAFGEWNEENVQTFARAKFSLSEPNPVVGMMMEFNDKGKNSLVGVISEVSDDEVKVDFNHPLAGQEVLFKVQIFKVTPKGESSLKFV</sequence>
<feature type="domain" description="PPIase FKBP-type" evidence="7">
    <location>
        <begin position="25"/>
        <end position="123"/>
    </location>
</feature>
<dbReference type="EMBL" id="JBJJXE010000001">
    <property type="protein sequence ID" value="MFL1731390.1"/>
    <property type="molecule type" value="Genomic_DNA"/>
</dbReference>
<evidence type="ECO:0000256" key="5">
    <source>
        <dbReference type="PROSITE-ProRule" id="PRU00277"/>
    </source>
</evidence>
<organism evidence="8 9">
    <name type="scientific">Moraxella oculi</name>
    <dbReference type="NCBI Taxonomy" id="2940516"/>
    <lineage>
        <taxon>Bacteria</taxon>
        <taxon>Pseudomonadati</taxon>
        <taxon>Pseudomonadota</taxon>
        <taxon>Gammaproteobacteria</taxon>
        <taxon>Moraxellales</taxon>
        <taxon>Moraxellaceae</taxon>
        <taxon>Moraxella</taxon>
    </lineage>
</organism>
<keyword evidence="9" id="KW-1185">Reference proteome</keyword>
<evidence type="ECO:0000259" key="7">
    <source>
        <dbReference type="PROSITE" id="PS50059"/>
    </source>
</evidence>
<dbReference type="RefSeq" id="WP_407068310.1">
    <property type="nucleotide sequence ID" value="NZ_JBJJXE010000001.1"/>
</dbReference>
<dbReference type="EC" id="5.2.1.8" evidence="6"/>
<proteinExistence type="inferred from homology"/>
<keyword evidence="4 5" id="KW-0413">Isomerase</keyword>
<name>A0ABW8U4D5_9GAMM</name>
<dbReference type="InterPro" id="IPR048261">
    <property type="entry name" value="SlpA/SlyD-like_ins_sf"/>
</dbReference>
<dbReference type="Pfam" id="PF00254">
    <property type="entry name" value="FKBP_C"/>
    <property type="match status" value="1"/>
</dbReference>
<evidence type="ECO:0000313" key="8">
    <source>
        <dbReference type="EMBL" id="MFL1731390.1"/>
    </source>
</evidence>
<dbReference type="GO" id="GO:0003755">
    <property type="term" value="F:peptidyl-prolyl cis-trans isomerase activity"/>
    <property type="evidence" value="ECO:0007669"/>
    <property type="project" value="UniProtKB-EC"/>
</dbReference>
<evidence type="ECO:0000313" key="9">
    <source>
        <dbReference type="Proteomes" id="UP001624684"/>
    </source>
</evidence>
<dbReference type="SUPFAM" id="SSF54534">
    <property type="entry name" value="FKBP-like"/>
    <property type="match status" value="1"/>
</dbReference>
<comment type="caution">
    <text evidence="8">The sequence shown here is derived from an EMBL/GenBank/DDBJ whole genome shotgun (WGS) entry which is preliminary data.</text>
</comment>
<dbReference type="InterPro" id="IPR046357">
    <property type="entry name" value="PPIase_dom_sf"/>
</dbReference>
<evidence type="ECO:0000256" key="4">
    <source>
        <dbReference type="ARBA" id="ARBA00023235"/>
    </source>
</evidence>
<gene>
    <name evidence="8" type="ORF">ACJHVH_00015</name>
</gene>
<dbReference type="PROSITE" id="PS50059">
    <property type="entry name" value="FKBP_PPIASE"/>
    <property type="match status" value="1"/>
</dbReference>
<accession>A0ABW8U4D5</accession>
<comment type="catalytic activity">
    <reaction evidence="1 5 6">
        <text>[protein]-peptidylproline (omega=180) = [protein]-peptidylproline (omega=0)</text>
        <dbReference type="Rhea" id="RHEA:16237"/>
        <dbReference type="Rhea" id="RHEA-COMP:10747"/>
        <dbReference type="Rhea" id="RHEA-COMP:10748"/>
        <dbReference type="ChEBI" id="CHEBI:83833"/>
        <dbReference type="ChEBI" id="CHEBI:83834"/>
        <dbReference type="EC" id="5.2.1.8"/>
    </reaction>
</comment>
<keyword evidence="3 5" id="KW-0697">Rotamase</keyword>
<comment type="similarity">
    <text evidence="2 6">Belongs to the FKBP-type PPIase family.</text>
</comment>
<dbReference type="PANTHER" id="PTHR47861:SF4">
    <property type="entry name" value="FKBP-TYPE 16 KDA PEPTIDYL-PROLYL CIS-TRANS ISOMERASE"/>
    <property type="match status" value="1"/>
</dbReference>
<evidence type="ECO:0000256" key="3">
    <source>
        <dbReference type="ARBA" id="ARBA00023110"/>
    </source>
</evidence>
<evidence type="ECO:0000256" key="6">
    <source>
        <dbReference type="RuleBase" id="RU003915"/>
    </source>
</evidence>
<dbReference type="Gene3D" id="3.10.50.40">
    <property type="match status" value="1"/>
</dbReference>
<protein>
    <recommendedName>
        <fullName evidence="6">Peptidyl-prolyl cis-trans isomerase</fullName>
        <ecNumber evidence="6">5.2.1.8</ecNumber>
    </recommendedName>
</protein>
<reference evidence="8 9" key="1">
    <citation type="submission" date="2024-11" db="EMBL/GenBank/DDBJ databases">
        <title>First Report of Moraxella oculi in Brazil in an Infectious Bovine Keratoconjunctivitis Outbreak.</title>
        <authorList>
            <person name="Carvalho C.V."/>
            <person name="Domingues R."/>
            <person name="Coutinho C."/>
            <person name="Honorio N.T.B.S."/>
            <person name="Faza D.R.L.R."/>
            <person name="Carvalho W.A."/>
            <person name="Machado A.B.F."/>
            <person name="Martins M.F."/>
            <person name="Gaspar E.B."/>
        </authorList>
    </citation>
    <scope>NUCLEOTIDE SEQUENCE [LARGE SCALE GENOMIC DNA]</scope>
    <source>
        <strain evidence="8 9">2117LE</strain>
    </source>
</reference>
<evidence type="ECO:0000256" key="2">
    <source>
        <dbReference type="ARBA" id="ARBA00006577"/>
    </source>
</evidence>
<evidence type="ECO:0000256" key="1">
    <source>
        <dbReference type="ARBA" id="ARBA00000971"/>
    </source>
</evidence>
<dbReference type="Gene3D" id="2.40.10.330">
    <property type="match status" value="1"/>
</dbReference>
<dbReference type="InterPro" id="IPR001179">
    <property type="entry name" value="PPIase_FKBP_dom"/>
</dbReference>
<dbReference type="Proteomes" id="UP001624684">
    <property type="component" value="Unassembled WGS sequence"/>
</dbReference>